<organism evidence="2 3">
    <name type="scientific">Halocaridina rubra</name>
    <name type="common">Hawaiian red shrimp</name>
    <dbReference type="NCBI Taxonomy" id="373956"/>
    <lineage>
        <taxon>Eukaryota</taxon>
        <taxon>Metazoa</taxon>
        <taxon>Ecdysozoa</taxon>
        <taxon>Arthropoda</taxon>
        <taxon>Crustacea</taxon>
        <taxon>Multicrustacea</taxon>
        <taxon>Malacostraca</taxon>
        <taxon>Eumalacostraca</taxon>
        <taxon>Eucarida</taxon>
        <taxon>Decapoda</taxon>
        <taxon>Pleocyemata</taxon>
        <taxon>Caridea</taxon>
        <taxon>Atyoidea</taxon>
        <taxon>Atyidae</taxon>
        <taxon>Halocaridina</taxon>
    </lineage>
</organism>
<feature type="transmembrane region" description="Helical" evidence="1">
    <location>
        <begin position="336"/>
        <end position="357"/>
    </location>
</feature>
<keyword evidence="1" id="KW-0472">Membrane</keyword>
<reference evidence="2 3" key="1">
    <citation type="submission" date="2023-11" db="EMBL/GenBank/DDBJ databases">
        <title>Halocaridina rubra genome assembly.</title>
        <authorList>
            <person name="Smith C."/>
        </authorList>
    </citation>
    <scope>NUCLEOTIDE SEQUENCE [LARGE SCALE GENOMIC DNA]</scope>
    <source>
        <strain evidence="2">EP-1</strain>
        <tissue evidence="2">Whole</tissue>
    </source>
</reference>
<name>A0AAN9A051_HALRR</name>
<feature type="transmembrane region" description="Helical" evidence="1">
    <location>
        <begin position="12"/>
        <end position="34"/>
    </location>
</feature>
<protein>
    <submittedName>
        <fullName evidence="2">Uncharacterized protein</fullName>
    </submittedName>
</protein>
<comment type="caution">
    <text evidence="2">The sequence shown here is derived from an EMBL/GenBank/DDBJ whole genome shotgun (WGS) entry which is preliminary data.</text>
</comment>
<dbReference type="EMBL" id="JAXCGZ010015508">
    <property type="protein sequence ID" value="KAK7070163.1"/>
    <property type="molecule type" value="Genomic_DNA"/>
</dbReference>
<evidence type="ECO:0000256" key="1">
    <source>
        <dbReference type="SAM" id="Phobius"/>
    </source>
</evidence>
<feature type="transmembrane region" description="Helical" evidence="1">
    <location>
        <begin position="396"/>
        <end position="419"/>
    </location>
</feature>
<evidence type="ECO:0000313" key="2">
    <source>
        <dbReference type="EMBL" id="KAK7070163.1"/>
    </source>
</evidence>
<feature type="transmembrane region" description="Helical" evidence="1">
    <location>
        <begin position="480"/>
        <end position="501"/>
    </location>
</feature>
<dbReference type="AlphaFoldDB" id="A0AAN9A051"/>
<keyword evidence="1" id="KW-1133">Transmembrane helix</keyword>
<keyword evidence="1" id="KW-0812">Transmembrane</keyword>
<keyword evidence="3" id="KW-1185">Reference proteome</keyword>
<evidence type="ECO:0000313" key="3">
    <source>
        <dbReference type="Proteomes" id="UP001381693"/>
    </source>
</evidence>
<feature type="transmembrane region" description="Helical" evidence="1">
    <location>
        <begin position="40"/>
        <end position="57"/>
    </location>
</feature>
<proteinExistence type="predicted"/>
<sequence length="529" mass="60562">MRPWTVTLEALLMVFLWLLNAVGDIILCFGFFFFHSHGGYIMTGVLGLMHFVLNVWVIHMQWRNMHKCILCILFITQTAPFVMLCQRAWRSMTCCARDKRTKKRGAVVAKYSLCCTSWKSTKKQTSESSSFTQGSCVPSDFMPNTDSISTAVPMENTLYIERDEILDKILLQEETISQPETPVATTKFRQNTHDIVMNFSASQDLYFGEPKLIKFLMKKLQALLVDEKKLSYHIVTDPKNIILYTSKSDKHIGNLPDQQIVGRDGISNVICNDIHYALNMTKAYGYETFAVTRRTLEETQFFIVKDLSKGIWCLVWPSAVFKLYTLLDMMVQNQYFISYLHGLVFLSPAFSIITWLFTQKGVSEPWRNTLILIPLRLSLTVTRALLVVGISLSSIVLASVCYVTAKLVGLGALTTYLAYMKKYRSIELYSDDIVKYNFHPMYQPIVQVCESVVYVAWAIWWYSVSPLGFGTSDYTYQSSHYYLVVLLATVIGNIIGLVWLWRCRSLLKQPLTDPASVLKNIVFLEFVAT</sequence>
<dbReference type="Proteomes" id="UP001381693">
    <property type="component" value="Unassembled WGS sequence"/>
</dbReference>
<gene>
    <name evidence="2" type="ORF">SK128_013051</name>
</gene>
<accession>A0AAN9A051</accession>
<feature type="transmembrane region" description="Helical" evidence="1">
    <location>
        <begin position="440"/>
        <end position="460"/>
    </location>
</feature>